<keyword evidence="1" id="KW-1133">Transmembrane helix</keyword>
<dbReference type="Proteomes" id="UP000053240">
    <property type="component" value="Unassembled WGS sequence"/>
</dbReference>
<dbReference type="EMBL" id="KQ461196">
    <property type="protein sequence ID" value="KPJ06449.1"/>
    <property type="molecule type" value="Genomic_DNA"/>
</dbReference>
<keyword evidence="1" id="KW-0812">Transmembrane</keyword>
<sequence>MSNSSSEFDYTVILCTAVVFGLPLALLVPGFSIWDVVPKVRVQRFHLLSQHLTWSVLNGAVIITVVVLFCLYLEFRKRILDTMTEEVFAVRQATIRTMEAENDRQAATIRACAELLDASSDHYENLVLLYDELRQRDRRRDHPPIIELESSAEKPTHENSDYNIKMTALIAGNMLFNVGAIRSYRTDPNSRCVDIIVLPAEIGRIRG</sequence>
<evidence type="ECO:0000256" key="1">
    <source>
        <dbReference type="SAM" id="Phobius"/>
    </source>
</evidence>
<feature type="transmembrane region" description="Helical" evidence="1">
    <location>
        <begin position="54"/>
        <end position="73"/>
    </location>
</feature>
<proteinExistence type="predicted"/>
<accession>A0A194QM60</accession>
<dbReference type="InParanoid" id="A0A194QM60"/>
<keyword evidence="1" id="KW-0472">Membrane</keyword>
<gene>
    <name evidence="2" type="ORF">RR48_14188</name>
</gene>
<evidence type="ECO:0000313" key="3">
    <source>
        <dbReference type="Proteomes" id="UP000053240"/>
    </source>
</evidence>
<keyword evidence="3" id="KW-1185">Reference proteome</keyword>
<dbReference type="AlphaFoldDB" id="A0A194QM60"/>
<evidence type="ECO:0000313" key="2">
    <source>
        <dbReference type="EMBL" id="KPJ06449.1"/>
    </source>
</evidence>
<organism evidence="2 3">
    <name type="scientific">Papilio machaon</name>
    <name type="common">Old World swallowtail butterfly</name>
    <dbReference type="NCBI Taxonomy" id="76193"/>
    <lineage>
        <taxon>Eukaryota</taxon>
        <taxon>Metazoa</taxon>
        <taxon>Ecdysozoa</taxon>
        <taxon>Arthropoda</taxon>
        <taxon>Hexapoda</taxon>
        <taxon>Insecta</taxon>
        <taxon>Pterygota</taxon>
        <taxon>Neoptera</taxon>
        <taxon>Endopterygota</taxon>
        <taxon>Lepidoptera</taxon>
        <taxon>Glossata</taxon>
        <taxon>Ditrysia</taxon>
        <taxon>Papilionoidea</taxon>
        <taxon>Papilionidae</taxon>
        <taxon>Papilioninae</taxon>
        <taxon>Papilio</taxon>
    </lineage>
</organism>
<feature type="transmembrane region" description="Helical" evidence="1">
    <location>
        <begin position="12"/>
        <end position="34"/>
    </location>
</feature>
<reference evidence="2 3" key="1">
    <citation type="journal article" date="2015" name="Nat. Commun.">
        <title>Outbred genome sequencing and CRISPR/Cas9 gene editing in butterflies.</title>
        <authorList>
            <person name="Li X."/>
            <person name="Fan D."/>
            <person name="Zhang W."/>
            <person name="Liu G."/>
            <person name="Zhang L."/>
            <person name="Zhao L."/>
            <person name="Fang X."/>
            <person name="Chen L."/>
            <person name="Dong Y."/>
            <person name="Chen Y."/>
            <person name="Ding Y."/>
            <person name="Zhao R."/>
            <person name="Feng M."/>
            <person name="Zhu Y."/>
            <person name="Feng Y."/>
            <person name="Jiang X."/>
            <person name="Zhu D."/>
            <person name="Xiang H."/>
            <person name="Feng X."/>
            <person name="Li S."/>
            <person name="Wang J."/>
            <person name="Zhang G."/>
            <person name="Kronforst M.R."/>
            <person name="Wang W."/>
        </authorList>
    </citation>
    <scope>NUCLEOTIDE SEQUENCE [LARGE SCALE GENOMIC DNA]</scope>
    <source>
        <strain evidence="2">Ya'a_city_454_Pm</strain>
        <tissue evidence="2">Whole body</tissue>
    </source>
</reference>
<name>A0A194QM60_PAPMA</name>
<protein>
    <submittedName>
        <fullName evidence="2">Uncharacterized protein</fullName>
    </submittedName>
</protein>